<dbReference type="AlphaFoldDB" id="A0A0L6U1R3"/>
<protein>
    <recommendedName>
        <fullName evidence="3">Methyl-accepting chemotaxis protein</fullName>
    </recommendedName>
</protein>
<dbReference type="RefSeq" id="WP_050739609.1">
    <property type="nucleotide sequence ID" value="NZ_LGYO01000013.1"/>
</dbReference>
<dbReference type="PATRIC" id="fig|52689.4.peg.442"/>
<name>A0A0L6U1R3_9FIRM</name>
<dbReference type="STRING" id="52689.AKG39_06700"/>
<dbReference type="InterPro" id="IPR025503">
    <property type="entry name" value="DUF4391"/>
</dbReference>
<evidence type="ECO:0000313" key="1">
    <source>
        <dbReference type="EMBL" id="KNZ42446.1"/>
    </source>
</evidence>
<sequence>MEKYTYFNLPKSCEVNNSIFKKQFSENTDLSTADKKLFTEGIKKITWLYCLKPDTLNLQPYKDDIREYEEIEIIEVDLKEDKKLSRIAEIIMRTIPYPMVLVFRLDHQTAFWTAHQQINQKDISKNTLEPFVNTGFLKHDSEFFKSFDLLKMRFTNYYDLYTDLVDAISIFNANQVLNKTNQTTNQMTGEIARDFLGKLNTLEQNLIALRTALKKEKQFNRKMELSIKIKNMEASKNKLLKGEQ</sequence>
<reference evidence="2" key="1">
    <citation type="submission" date="2015-07" db="EMBL/GenBank/DDBJ databases">
        <title>Draft genome sequence of Acetobacterium bakii DSM 8293, a potential psychrophilic chemical producer through syngas fermentation.</title>
        <authorList>
            <person name="Song Y."/>
            <person name="Hwang S."/>
            <person name="Cho B.-K."/>
        </authorList>
    </citation>
    <scope>NUCLEOTIDE SEQUENCE [LARGE SCALE GENOMIC DNA]</scope>
    <source>
        <strain evidence="2">DSM 8239</strain>
    </source>
</reference>
<gene>
    <name evidence="1" type="ORF">AKG39_06700</name>
</gene>
<dbReference type="EMBL" id="LGYO01000013">
    <property type="protein sequence ID" value="KNZ42446.1"/>
    <property type="molecule type" value="Genomic_DNA"/>
</dbReference>
<dbReference type="OrthoDB" id="9805811at2"/>
<comment type="caution">
    <text evidence="1">The sequence shown here is derived from an EMBL/GenBank/DDBJ whole genome shotgun (WGS) entry which is preliminary data.</text>
</comment>
<evidence type="ECO:0000313" key="2">
    <source>
        <dbReference type="Proteomes" id="UP000036873"/>
    </source>
</evidence>
<proteinExistence type="predicted"/>
<evidence type="ECO:0008006" key="3">
    <source>
        <dbReference type="Google" id="ProtNLM"/>
    </source>
</evidence>
<dbReference type="Pfam" id="PF14335">
    <property type="entry name" value="DUF4391"/>
    <property type="match status" value="1"/>
</dbReference>
<accession>A0A0L6U1R3</accession>
<keyword evidence="2" id="KW-1185">Reference proteome</keyword>
<dbReference type="Proteomes" id="UP000036873">
    <property type="component" value="Unassembled WGS sequence"/>
</dbReference>
<organism evidence="1 2">
    <name type="scientific">Acetobacterium bakii</name>
    <dbReference type="NCBI Taxonomy" id="52689"/>
    <lineage>
        <taxon>Bacteria</taxon>
        <taxon>Bacillati</taxon>
        <taxon>Bacillota</taxon>
        <taxon>Clostridia</taxon>
        <taxon>Eubacteriales</taxon>
        <taxon>Eubacteriaceae</taxon>
        <taxon>Acetobacterium</taxon>
    </lineage>
</organism>